<accession>A0A4S4FT06</accession>
<evidence type="ECO:0000256" key="2">
    <source>
        <dbReference type="ARBA" id="ARBA00023315"/>
    </source>
</evidence>
<protein>
    <submittedName>
        <fullName evidence="4">GNAT family N-acetyltransferase</fullName>
    </submittedName>
</protein>
<dbReference type="GO" id="GO:0016747">
    <property type="term" value="F:acyltransferase activity, transferring groups other than amino-acyl groups"/>
    <property type="evidence" value="ECO:0007669"/>
    <property type="project" value="InterPro"/>
</dbReference>
<name>A0A4S4FT06_9MICO</name>
<dbReference type="Gene3D" id="3.40.630.30">
    <property type="match status" value="1"/>
</dbReference>
<dbReference type="PROSITE" id="PS51186">
    <property type="entry name" value="GNAT"/>
    <property type="match status" value="1"/>
</dbReference>
<evidence type="ECO:0000259" key="3">
    <source>
        <dbReference type="PROSITE" id="PS51186"/>
    </source>
</evidence>
<evidence type="ECO:0000313" key="4">
    <source>
        <dbReference type="EMBL" id="THG33554.1"/>
    </source>
</evidence>
<dbReference type="PANTHER" id="PTHR43877:SF2">
    <property type="entry name" value="AMINOALKYLPHOSPHONATE N-ACETYLTRANSFERASE-RELATED"/>
    <property type="match status" value="1"/>
</dbReference>
<dbReference type="InterPro" id="IPR050832">
    <property type="entry name" value="Bact_Acetyltransf"/>
</dbReference>
<dbReference type="Proteomes" id="UP000309133">
    <property type="component" value="Unassembled WGS sequence"/>
</dbReference>
<dbReference type="InterPro" id="IPR000182">
    <property type="entry name" value="GNAT_dom"/>
</dbReference>
<keyword evidence="5" id="KW-1185">Reference proteome</keyword>
<dbReference type="AlphaFoldDB" id="A0A4S4FT06"/>
<keyword evidence="1 4" id="KW-0808">Transferase</keyword>
<organism evidence="4 5">
    <name type="scientific">Naasia lichenicola</name>
    <dbReference type="NCBI Taxonomy" id="2565933"/>
    <lineage>
        <taxon>Bacteria</taxon>
        <taxon>Bacillati</taxon>
        <taxon>Actinomycetota</taxon>
        <taxon>Actinomycetes</taxon>
        <taxon>Micrococcales</taxon>
        <taxon>Microbacteriaceae</taxon>
        <taxon>Naasia</taxon>
    </lineage>
</organism>
<sequence length="153" mass="17147">MIIRDISRDDFDQWAELFRGYREFYRLSPDDDVILRVWEWIHDESIEVRALVAVLDGQVVGFAHYRSFHRPASGTVGIYLDDLFTGPAARGAGVGQALLTSLGRLAGSEGRSVVRWITAADNATARRVYDKVATATPWVTYDLFPIRSAGRDA</sequence>
<comment type="caution">
    <text evidence="4">The sequence shown here is derived from an EMBL/GenBank/DDBJ whole genome shotgun (WGS) entry which is preliminary data.</text>
</comment>
<dbReference type="CDD" id="cd04301">
    <property type="entry name" value="NAT_SF"/>
    <property type="match status" value="1"/>
</dbReference>
<dbReference type="InterPro" id="IPR016181">
    <property type="entry name" value="Acyl_CoA_acyltransferase"/>
</dbReference>
<evidence type="ECO:0000256" key="1">
    <source>
        <dbReference type="ARBA" id="ARBA00022679"/>
    </source>
</evidence>
<dbReference type="SUPFAM" id="SSF55729">
    <property type="entry name" value="Acyl-CoA N-acyltransferases (Nat)"/>
    <property type="match status" value="1"/>
</dbReference>
<dbReference type="EMBL" id="SSSM01000001">
    <property type="protein sequence ID" value="THG33554.1"/>
    <property type="molecule type" value="Genomic_DNA"/>
</dbReference>
<dbReference type="PANTHER" id="PTHR43877">
    <property type="entry name" value="AMINOALKYLPHOSPHONATE N-ACETYLTRANSFERASE-RELATED-RELATED"/>
    <property type="match status" value="1"/>
</dbReference>
<gene>
    <name evidence="4" type="ORF">E6C64_00090</name>
</gene>
<feature type="domain" description="N-acetyltransferase" evidence="3">
    <location>
        <begin position="1"/>
        <end position="153"/>
    </location>
</feature>
<dbReference type="OrthoDB" id="9805924at2"/>
<evidence type="ECO:0000313" key="5">
    <source>
        <dbReference type="Proteomes" id="UP000309133"/>
    </source>
</evidence>
<dbReference type="Pfam" id="PF00583">
    <property type="entry name" value="Acetyltransf_1"/>
    <property type="match status" value="1"/>
</dbReference>
<proteinExistence type="predicted"/>
<keyword evidence="2" id="KW-0012">Acyltransferase</keyword>
<reference evidence="4 5" key="1">
    <citation type="submission" date="2019-04" db="EMBL/GenBank/DDBJ databases">
        <authorList>
            <person name="Jiang L."/>
        </authorList>
    </citation>
    <scope>NUCLEOTIDE SEQUENCE [LARGE SCALE GENOMIC DNA]</scope>
    <source>
        <strain evidence="4 5">YIM 131853</strain>
    </source>
</reference>